<keyword evidence="3" id="KW-1185">Reference proteome</keyword>
<evidence type="ECO:0000313" key="2">
    <source>
        <dbReference type="EnsemblPlants" id="Ma06_p21400.1"/>
    </source>
</evidence>
<dbReference type="Gramene" id="Ma06_t21400.1">
    <property type="protein sequence ID" value="Ma06_p21400.1"/>
    <property type="gene ID" value="Ma06_g21400"/>
</dbReference>
<evidence type="ECO:0000313" key="3">
    <source>
        <dbReference type="Proteomes" id="UP000012960"/>
    </source>
</evidence>
<dbReference type="EnsemblPlants" id="Ma06_t21400.1">
    <property type="protein sequence ID" value="Ma06_p21400.1"/>
    <property type="gene ID" value="Ma06_g21400"/>
</dbReference>
<dbReference type="InParanoid" id="A0A804JIS1"/>
<dbReference type="AlphaFoldDB" id="A0A804JIS1"/>
<organism evidence="2 3">
    <name type="scientific">Musa acuminata subsp. malaccensis</name>
    <name type="common">Wild banana</name>
    <name type="synonym">Musa malaccensis</name>
    <dbReference type="NCBI Taxonomy" id="214687"/>
    <lineage>
        <taxon>Eukaryota</taxon>
        <taxon>Viridiplantae</taxon>
        <taxon>Streptophyta</taxon>
        <taxon>Embryophyta</taxon>
        <taxon>Tracheophyta</taxon>
        <taxon>Spermatophyta</taxon>
        <taxon>Magnoliopsida</taxon>
        <taxon>Liliopsida</taxon>
        <taxon>Zingiberales</taxon>
        <taxon>Musaceae</taxon>
        <taxon>Musa</taxon>
    </lineage>
</organism>
<proteinExistence type="predicted"/>
<reference evidence="2" key="1">
    <citation type="submission" date="2021-05" db="UniProtKB">
        <authorList>
            <consortium name="EnsemblPlants"/>
        </authorList>
    </citation>
    <scope>IDENTIFICATION</scope>
    <source>
        <strain evidence="2">subsp. malaccensis</strain>
    </source>
</reference>
<protein>
    <submittedName>
        <fullName evidence="2">Uncharacterized protein</fullName>
    </submittedName>
</protein>
<sequence>MVGLISVHPPTNDALPPAGYPSRDGAVNSQQAPVETKSRGADLSRALLGVAASRAGVAAAVWTCAAEEKQGRGCEDHGWATSSVGTSWAVAATVMATGVRSNKGTRDCGAAGNNGSKVSCLCSVSVTKDAEQGGAVVGIRAAVVAWWPAVVMGRLGGDDGGGEEECWRWRGCDQ</sequence>
<feature type="region of interest" description="Disordered" evidence="1">
    <location>
        <begin position="1"/>
        <end position="38"/>
    </location>
</feature>
<accession>A0A804JIS1</accession>
<evidence type="ECO:0000256" key="1">
    <source>
        <dbReference type="SAM" id="MobiDB-lite"/>
    </source>
</evidence>
<name>A0A804JIS1_MUSAM</name>
<dbReference type="Proteomes" id="UP000012960">
    <property type="component" value="Unplaced"/>
</dbReference>